<gene>
    <name evidence="10" type="ORF">NtB2_00754</name>
</gene>
<keyword evidence="5 8" id="KW-1133">Transmembrane helix</keyword>
<dbReference type="Proteomes" id="UP000245021">
    <property type="component" value="Unassembled WGS sequence"/>
</dbReference>
<feature type="transmembrane region" description="Helical" evidence="8">
    <location>
        <begin position="327"/>
        <end position="348"/>
    </location>
</feature>
<evidence type="ECO:0000313" key="10">
    <source>
        <dbReference type="EMBL" id="GBG96630.1"/>
    </source>
</evidence>
<evidence type="ECO:0000256" key="7">
    <source>
        <dbReference type="SAM" id="MobiDB-lite"/>
    </source>
</evidence>
<evidence type="ECO:0000313" key="11">
    <source>
        <dbReference type="Proteomes" id="UP000245021"/>
    </source>
</evidence>
<feature type="transmembrane region" description="Helical" evidence="8">
    <location>
        <begin position="393"/>
        <end position="413"/>
    </location>
</feature>
<dbReference type="GO" id="GO:0005886">
    <property type="term" value="C:plasma membrane"/>
    <property type="evidence" value="ECO:0007669"/>
    <property type="project" value="UniProtKB-SubCell"/>
</dbReference>
<feature type="compositionally biased region" description="Basic and acidic residues" evidence="7">
    <location>
        <begin position="1"/>
        <end position="17"/>
    </location>
</feature>
<comment type="caution">
    <text evidence="10">The sequence shown here is derived from an EMBL/GenBank/DDBJ whole genome shotgun (WGS) entry which is preliminary data.</text>
</comment>
<dbReference type="EMBL" id="BFFO01000004">
    <property type="protein sequence ID" value="GBG96630.1"/>
    <property type="molecule type" value="Genomic_DNA"/>
</dbReference>
<feature type="region of interest" description="Disordered" evidence="7">
    <location>
        <begin position="1"/>
        <end position="46"/>
    </location>
</feature>
<dbReference type="NCBIfam" id="TIGR00711">
    <property type="entry name" value="efflux_EmrB"/>
    <property type="match status" value="1"/>
</dbReference>
<feature type="transmembrane region" description="Helical" evidence="8">
    <location>
        <begin position="59"/>
        <end position="80"/>
    </location>
</feature>
<evidence type="ECO:0000256" key="4">
    <source>
        <dbReference type="ARBA" id="ARBA00022692"/>
    </source>
</evidence>
<feature type="transmembrane region" description="Helical" evidence="8">
    <location>
        <begin position="260"/>
        <end position="282"/>
    </location>
</feature>
<organism evidence="10 11">
    <name type="scientific">Lactococcus termiticola</name>
    <dbReference type="NCBI Taxonomy" id="2169526"/>
    <lineage>
        <taxon>Bacteria</taxon>
        <taxon>Bacillati</taxon>
        <taxon>Bacillota</taxon>
        <taxon>Bacilli</taxon>
        <taxon>Lactobacillales</taxon>
        <taxon>Streptococcaceae</taxon>
        <taxon>Lactococcus</taxon>
    </lineage>
</organism>
<evidence type="ECO:0000256" key="3">
    <source>
        <dbReference type="ARBA" id="ARBA00022475"/>
    </source>
</evidence>
<evidence type="ECO:0000256" key="1">
    <source>
        <dbReference type="ARBA" id="ARBA00004651"/>
    </source>
</evidence>
<dbReference type="Pfam" id="PF07690">
    <property type="entry name" value="MFS_1"/>
    <property type="match status" value="1"/>
</dbReference>
<dbReference type="InterPro" id="IPR004638">
    <property type="entry name" value="EmrB-like"/>
</dbReference>
<feature type="transmembrane region" description="Helical" evidence="8">
    <location>
        <begin position="100"/>
        <end position="119"/>
    </location>
</feature>
<evidence type="ECO:0000256" key="5">
    <source>
        <dbReference type="ARBA" id="ARBA00022989"/>
    </source>
</evidence>
<sequence>MSEETKDISQEATEKVDATATEAEAMTSEASNEAEASSKSTAPAKDYTKDVHGKKFSRSLMFALMMIATFGGMLTQTFLGTAYPTLMGKFDITLATAQGASTWFLLANGIMIPVSAFLITKFSTKWLFFAAYIFIWAGIFISFSAPESSWGVFLAGRIVAAMGVGISMPLFQVVIVNIFPPDKIGVPMGLGGLVIGLAPALGPTYAGWILSTHEKFLGFIQLGDWRTIFLIPLIFVGISVVLTPFIMHDVLPNRDMRLDVLSLLLSLVGFGLFLLGFTNVASDGWGDMTSVILPIIVGLILIIVFVVRQLKMKDPFLDLSVFKVKQFTWTTIIAAINTVAMMGVELMLPVYVQNVHGLSAFNAGLLLLPGSIMMAVMSPIAGSIYNKRGARPLALVGFIILAIGTLPYMFLTASTPEHFITITYWMRFVAIGMIMMPLITSAMNALPVEKAAQGSASNNTLRMIASSIGVALLASVTQNITNHAMPAHSLQTSNPLEYASKAIDAALKGFHVSFAISFAFAVIGFLAAFMLHKGKTVHTPDGREIDALEGGEK</sequence>
<accession>A0A2R5HJA8</accession>
<dbReference type="Gene3D" id="1.20.1250.20">
    <property type="entry name" value="MFS general substrate transporter like domains"/>
    <property type="match status" value="2"/>
</dbReference>
<feature type="transmembrane region" description="Helical" evidence="8">
    <location>
        <begin position="158"/>
        <end position="179"/>
    </location>
</feature>
<dbReference type="GO" id="GO:0022857">
    <property type="term" value="F:transmembrane transporter activity"/>
    <property type="evidence" value="ECO:0007669"/>
    <property type="project" value="InterPro"/>
</dbReference>
<proteinExistence type="predicted"/>
<dbReference type="PANTHER" id="PTHR42718">
    <property type="entry name" value="MAJOR FACILITATOR SUPERFAMILY MULTIDRUG TRANSPORTER MFSC"/>
    <property type="match status" value="1"/>
</dbReference>
<comment type="subcellular location">
    <subcellularLocation>
        <location evidence="1">Cell membrane</location>
        <topology evidence="1">Multi-pass membrane protein</topology>
    </subcellularLocation>
</comment>
<dbReference type="InterPro" id="IPR020846">
    <property type="entry name" value="MFS_dom"/>
</dbReference>
<feature type="transmembrane region" description="Helical" evidence="8">
    <location>
        <begin position="425"/>
        <end position="448"/>
    </location>
</feature>
<feature type="transmembrane region" description="Helical" evidence="8">
    <location>
        <begin position="360"/>
        <end position="381"/>
    </location>
</feature>
<dbReference type="CDD" id="cd17503">
    <property type="entry name" value="MFS_LmrB_MDR_like"/>
    <property type="match status" value="1"/>
</dbReference>
<keyword evidence="6 8" id="KW-0472">Membrane</keyword>
<feature type="compositionally biased region" description="Low complexity" evidence="7">
    <location>
        <begin position="18"/>
        <end position="42"/>
    </location>
</feature>
<evidence type="ECO:0000256" key="8">
    <source>
        <dbReference type="SAM" id="Phobius"/>
    </source>
</evidence>
<feature type="transmembrane region" description="Helical" evidence="8">
    <location>
        <begin position="228"/>
        <end position="248"/>
    </location>
</feature>
<feature type="domain" description="Major facilitator superfamily (MFS) profile" evidence="9">
    <location>
        <begin position="61"/>
        <end position="536"/>
    </location>
</feature>
<dbReference type="SUPFAM" id="SSF103473">
    <property type="entry name" value="MFS general substrate transporter"/>
    <property type="match status" value="1"/>
</dbReference>
<evidence type="ECO:0000259" key="9">
    <source>
        <dbReference type="PROSITE" id="PS50850"/>
    </source>
</evidence>
<keyword evidence="3" id="KW-1003">Cell membrane</keyword>
<evidence type="ECO:0000256" key="2">
    <source>
        <dbReference type="ARBA" id="ARBA00022448"/>
    </source>
</evidence>
<dbReference type="InterPro" id="IPR036259">
    <property type="entry name" value="MFS_trans_sf"/>
</dbReference>
<keyword evidence="4 8" id="KW-0812">Transmembrane</keyword>
<feature type="transmembrane region" description="Helical" evidence="8">
    <location>
        <begin position="126"/>
        <end position="146"/>
    </location>
</feature>
<dbReference type="PANTHER" id="PTHR42718:SF24">
    <property type="entry name" value="MAJOR FACILITATOR SUPERFAMILY (MFS) PROFILE DOMAIN-CONTAINING PROTEIN"/>
    <property type="match status" value="1"/>
</dbReference>
<protein>
    <submittedName>
        <fullName evidence="10">Major facilitator superfamily transporter</fullName>
    </submittedName>
</protein>
<dbReference type="AlphaFoldDB" id="A0A2R5HJA8"/>
<feature type="transmembrane region" description="Helical" evidence="8">
    <location>
        <begin position="288"/>
        <end position="307"/>
    </location>
</feature>
<name>A0A2R5HJA8_9LACT</name>
<dbReference type="InterPro" id="IPR011701">
    <property type="entry name" value="MFS"/>
</dbReference>
<feature type="transmembrane region" description="Helical" evidence="8">
    <location>
        <begin position="186"/>
        <end position="208"/>
    </location>
</feature>
<reference evidence="10 11" key="1">
    <citation type="journal article" date="2018" name="Genome Announc.">
        <title>Draft Genome Sequence of Lactococcus sp. Strain NtB2 (JCM 32569), Isolated from the Gut of the Higher Termite Nasutitermes takasagoensis.</title>
        <authorList>
            <person name="Noda S."/>
            <person name="Aihara C."/>
            <person name="Yuki M."/>
            <person name="Ohkuma M."/>
        </authorList>
    </citation>
    <scope>NUCLEOTIDE SEQUENCE [LARGE SCALE GENOMIC DNA]</scope>
    <source>
        <strain evidence="10 11">NtB2</strain>
    </source>
</reference>
<evidence type="ECO:0000256" key="6">
    <source>
        <dbReference type="ARBA" id="ARBA00023136"/>
    </source>
</evidence>
<feature type="transmembrane region" description="Helical" evidence="8">
    <location>
        <begin position="510"/>
        <end position="531"/>
    </location>
</feature>
<keyword evidence="2" id="KW-0813">Transport</keyword>
<keyword evidence="11" id="KW-1185">Reference proteome</keyword>
<dbReference type="PROSITE" id="PS50850">
    <property type="entry name" value="MFS"/>
    <property type="match status" value="1"/>
</dbReference>